<accession>A0AAU1I1H5</accession>
<dbReference type="GO" id="GO:0008688">
    <property type="term" value="F:3-(3-hydroxyphenyl)propionate hydroxylase activity"/>
    <property type="evidence" value="ECO:0007669"/>
    <property type="project" value="TreeGrafter"/>
</dbReference>
<evidence type="ECO:0000259" key="2">
    <source>
        <dbReference type="Pfam" id="PF01494"/>
    </source>
</evidence>
<proteinExistence type="predicted"/>
<evidence type="ECO:0000313" key="3">
    <source>
        <dbReference type="EMBL" id="WTP88711.1"/>
    </source>
</evidence>
<sequence>MLMRALTESDAGAVTGDDPGDADVVIVGYGPVGAMVANLLGQAGVRTIVLERDTEPHTMPRAGATDDEVLRVFQAAGLVDELLPGLDLGQSTQFLSVRGDRLVTMRPSGGRNGFPQLAFFYQPDLERVLHEGVARYPHVTVRTGVRVEGLHEDGDGVTVWAREGDRGRQTATRARYVVACDGGRSTVRGLRSIAFTGSTYAQPWLVVDAKLEAPLTDVTSFQFIGNPDRPGVTLPLPGTHHRWEFMVLPGEDHAELATLENARRLVSPWVDPDRITILRHIVYTFHARAADQWRSGRVLLAGDAAHLMPPFAGQGLSSGLRDAHNLAWKLAAVVADGADPSLLDSYENERRPHVTRMTRLTRFSGAMVQTRRRRVATVRDAILKRAAHLPYFTEGRFKPDLRYSSGAFDGSGRRAGAGHAFPQPTVRTSEGRLRPLDDLIGSGWALLGRDLDPQVHLRSESRALWTSLGAAHLSISRPGHRRTPCEAGTVAVEDLDGHALDFFDRHGGDFAILRPDRIVFAMPDIRGLDHVADLYRSLVRGTASPPSAQKVRALQP</sequence>
<dbReference type="PANTHER" id="PTHR43476:SF3">
    <property type="entry name" value="FAD-BINDING MONOOXYGENASE"/>
    <property type="match status" value="1"/>
</dbReference>
<dbReference type="InterPro" id="IPR036188">
    <property type="entry name" value="FAD/NAD-bd_sf"/>
</dbReference>
<dbReference type="SUPFAM" id="SSF51905">
    <property type="entry name" value="FAD/NAD(P)-binding domain"/>
    <property type="match status" value="1"/>
</dbReference>
<dbReference type="AlphaFoldDB" id="A0AAU1I1H5"/>
<gene>
    <name evidence="3" type="ORF">OG477_26660</name>
</gene>
<keyword evidence="1" id="KW-0560">Oxidoreductase</keyword>
<protein>
    <submittedName>
        <fullName evidence="3">Bifunctional 3-(3-hydroxy-phenyl)propionate/3-hydroxycinnamic acid hydroxylase</fullName>
    </submittedName>
</protein>
<dbReference type="Pfam" id="PF01494">
    <property type="entry name" value="FAD_binding_3"/>
    <property type="match status" value="1"/>
</dbReference>
<dbReference type="Gene3D" id="3.50.50.60">
    <property type="entry name" value="FAD/NAD(P)-binding domain"/>
    <property type="match status" value="1"/>
</dbReference>
<dbReference type="GO" id="GO:0019622">
    <property type="term" value="P:3-(3-hydroxy)phenylpropionate catabolic process"/>
    <property type="evidence" value="ECO:0007669"/>
    <property type="project" value="TreeGrafter"/>
</dbReference>
<dbReference type="InterPro" id="IPR050631">
    <property type="entry name" value="PheA/TfdB_FAD_monoxygenase"/>
</dbReference>
<name>A0AAU1I1H5_9ACTN</name>
<feature type="domain" description="FAD-binding" evidence="2">
    <location>
        <begin position="21"/>
        <end position="360"/>
    </location>
</feature>
<dbReference type="EMBL" id="CP108140">
    <property type="protein sequence ID" value="WTP88711.1"/>
    <property type="molecule type" value="Genomic_DNA"/>
</dbReference>
<dbReference type="Gene3D" id="3.30.70.2450">
    <property type="match status" value="1"/>
</dbReference>
<dbReference type="PANTHER" id="PTHR43476">
    <property type="entry name" value="3-(3-HYDROXY-PHENYL)PROPIONATE/3-HYDROXYCINNAMIC ACID HYDROXYLASE"/>
    <property type="match status" value="1"/>
</dbReference>
<evidence type="ECO:0000256" key="1">
    <source>
        <dbReference type="ARBA" id="ARBA00023002"/>
    </source>
</evidence>
<reference evidence="3" key="1">
    <citation type="submission" date="2022-10" db="EMBL/GenBank/DDBJ databases">
        <title>The complete genomes of actinobacterial strains from the NBC collection.</title>
        <authorList>
            <person name="Joergensen T.S."/>
            <person name="Alvarez Arevalo M."/>
            <person name="Sterndorff E.B."/>
            <person name="Faurdal D."/>
            <person name="Vuksanovic O."/>
            <person name="Mourched A.-S."/>
            <person name="Charusanti P."/>
            <person name="Shaw S."/>
            <person name="Blin K."/>
            <person name="Weber T."/>
        </authorList>
    </citation>
    <scope>NUCLEOTIDE SEQUENCE</scope>
    <source>
        <strain evidence="3">NBC 00180</strain>
    </source>
</reference>
<dbReference type="GO" id="GO:0071949">
    <property type="term" value="F:FAD binding"/>
    <property type="evidence" value="ECO:0007669"/>
    <property type="project" value="InterPro"/>
</dbReference>
<dbReference type="NCBIfam" id="NF004829">
    <property type="entry name" value="PRK06183.1-3"/>
    <property type="match status" value="1"/>
</dbReference>
<dbReference type="InterPro" id="IPR002938">
    <property type="entry name" value="FAD-bd"/>
</dbReference>
<dbReference type="PRINTS" id="PR00420">
    <property type="entry name" value="RNGMNOXGNASE"/>
</dbReference>
<organism evidence="3">
    <name type="scientific">Streptomyces sp. NBC_00180</name>
    <dbReference type="NCBI Taxonomy" id="2903632"/>
    <lineage>
        <taxon>Bacteria</taxon>
        <taxon>Bacillati</taxon>
        <taxon>Actinomycetota</taxon>
        <taxon>Actinomycetes</taxon>
        <taxon>Kitasatosporales</taxon>
        <taxon>Streptomycetaceae</taxon>
        <taxon>Streptomyces</taxon>
    </lineage>
</organism>